<gene>
    <name evidence="9" type="ORF">SAMN05421677_10577</name>
</gene>
<evidence type="ECO:0000313" key="9">
    <source>
        <dbReference type="EMBL" id="SDO45098.1"/>
    </source>
</evidence>
<feature type="transmembrane region" description="Helical" evidence="7">
    <location>
        <begin position="121"/>
        <end position="144"/>
    </location>
</feature>
<feature type="transmembrane region" description="Helical" evidence="7">
    <location>
        <begin position="211"/>
        <end position="228"/>
    </location>
</feature>
<dbReference type="GO" id="GO:0005886">
    <property type="term" value="C:plasma membrane"/>
    <property type="evidence" value="ECO:0007669"/>
    <property type="project" value="UniProtKB-SubCell"/>
</dbReference>
<dbReference type="PANTHER" id="PTHR30012">
    <property type="entry name" value="GENERAL SECRETION PATHWAY PROTEIN"/>
    <property type="match status" value="1"/>
</dbReference>
<keyword evidence="5 7" id="KW-1133">Transmembrane helix</keyword>
<dbReference type="AlphaFoldDB" id="A0A1H0JMV5"/>
<evidence type="ECO:0000259" key="8">
    <source>
        <dbReference type="Pfam" id="PF00482"/>
    </source>
</evidence>
<proteinExistence type="inferred from homology"/>
<keyword evidence="3" id="KW-1003">Cell membrane</keyword>
<evidence type="ECO:0000256" key="3">
    <source>
        <dbReference type="ARBA" id="ARBA00022475"/>
    </source>
</evidence>
<dbReference type="InterPro" id="IPR042094">
    <property type="entry name" value="T2SS_GspF_sf"/>
</dbReference>
<accession>A0A1H0JMV5</accession>
<evidence type="ECO:0000313" key="10">
    <source>
        <dbReference type="Proteomes" id="UP000198860"/>
    </source>
</evidence>
<dbReference type="OrthoDB" id="2974223at2"/>
<reference evidence="10" key="1">
    <citation type="submission" date="2016-10" db="EMBL/GenBank/DDBJ databases">
        <authorList>
            <person name="Varghese N."/>
            <person name="Submissions S."/>
        </authorList>
    </citation>
    <scope>NUCLEOTIDE SEQUENCE [LARGE SCALE GENOMIC DNA]</scope>
    <source>
        <strain evidence="10">CGMCC 1.3703</strain>
    </source>
</reference>
<dbReference type="EMBL" id="FNIZ01000005">
    <property type="protein sequence ID" value="SDO45098.1"/>
    <property type="molecule type" value="Genomic_DNA"/>
</dbReference>
<dbReference type="Gene3D" id="1.20.81.30">
    <property type="entry name" value="Type II secretion system (T2SS), domain F"/>
    <property type="match status" value="2"/>
</dbReference>
<dbReference type="PANTHER" id="PTHR30012:SF0">
    <property type="entry name" value="TYPE II SECRETION SYSTEM PROTEIN F-RELATED"/>
    <property type="match status" value="1"/>
</dbReference>
<evidence type="ECO:0000256" key="7">
    <source>
        <dbReference type="SAM" id="Phobius"/>
    </source>
</evidence>
<keyword evidence="6 7" id="KW-0472">Membrane</keyword>
<dbReference type="STRING" id="240303.SAMN05421677_10577"/>
<organism evidence="9 10">
    <name type="scientific">Halobacillus aidingensis</name>
    <dbReference type="NCBI Taxonomy" id="240303"/>
    <lineage>
        <taxon>Bacteria</taxon>
        <taxon>Bacillati</taxon>
        <taxon>Bacillota</taxon>
        <taxon>Bacilli</taxon>
        <taxon>Bacillales</taxon>
        <taxon>Bacillaceae</taxon>
        <taxon>Halobacillus</taxon>
    </lineage>
</organism>
<name>A0A1H0JMV5_HALAD</name>
<dbReference type="PRINTS" id="PR00812">
    <property type="entry name" value="BCTERIALGSPF"/>
</dbReference>
<keyword evidence="4 7" id="KW-0812">Transmembrane</keyword>
<protein>
    <submittedName>
        <fullName evidence="9">Competence protein ComGB</fullName>
    </submittedName>
</protein>
<dbReference type="RefSeq" id="WP_089651738.1">
    <property type="nucleotide sequence ID" value="NZ_FNIZ01000005.1"/>
</dbReference>
<evidence type="ECO:0000256" key="6">
    <source>
        <dbReference type="ARBA" id="ARBA00023136"/>
    </source>
</evidence>
<dbReference type="InterPro" id="IPR018076">
    <property type="entry name" value="T2SS_GspF_dom"/>
</dbReference>
<feature type="transmembrane region" description="Helical" evidence="7">
    <location>
        <begin position="319"/>
        <end position="344"/>
    </location>
</feature>
<feature type="domain" description="Type II secretion system protein GspF" evidence="8">
    <location>
        <begin position="220"/>
        <end position="342"/>
    </location>
</feature>
<comment type="subcellular location">
    <subcellularLocation>
        <location evidence="1">Cell membrane</location>
        <topology evidence="1">Multi-pass membrane protein</topology>
    </subcellularLocation>
</comment>
<dbReference type="Proteomes" id="UP000198860">
    <property type="component" value="Unassembled WGS sequence"/>
</dbReference>
<feature type="transmembrane region" description="Helical" evidence="7">
    <location>
        <begin position="164"/>
        <end position="190"/>
    </location>
</feature>
<evidence type="ECO:0000256" key="2">
    <source>
        <dbReference type="ARBA" id="ARBA00005745"/>
    </source>
</evidence>
<comment type="similarity">
    <text evidence="2">Belongs to the GSP F family.</text>
</comment>
<dbReference type="Pfam" id="PF00482">
    <property type="entry name" value="T2SSF"/>
    <property type="match status" value="2"/>
</dbReference>
<sequence>MHLASLQKTKWTRFRDPPLPVGQQILFFKRCSHILDKGYPLLDALQMTGWDTKLKSTCDILTQHLSAGHPIHEAFIKARFSLSVTNFLYFSQVHHNLSRSFQQCKDMLQLKKDYKEKFVKVIRYPVFLFVFLIIACTILQRTVIPNFLNLFEGEKDGTFRLMVIIMHVMNGLGLLVLLTALLLIAVMIILPRMTLKKKLSLYERVSLLKLYHSYSVSFLFTTHLYSLLQAGLPLKEAIEMIHGHKKYELLSHYCKQLLHELSNGKTVAQAIYSCPLFRPELTNIFHHTNDIDALKDELELLAEFFMEYLSQKISTWLHFIQPAFFIIIATVIILIYASIMLPLYQWMNQI</sequence>
<evidence type="ECO:0000256" key="5">
    <source>
        <dbReference type="ARBA" id="ARBA00022989"/>
    </source>
</evidence>
<evidence type="ECO:0000256" key="1">
    <source>
        <dbReference type="ARBA" id="ARBA00004651"/>
    </source>
</evidence>
<feature type="domain" description="Type II secretion system protein GspF" evidence="8">
    <location>
        <begin position="30"/>
        <end position="136"/>
    </location>
</feature>
<evidence type="ECO:0000256" key="4">
    <source>
        <dbReference type="ARBA" id="ARBA00022692"/>
    </source>
</evidence>
<keyword evidence="10" id="KW-1185">Reference proteome</keyword>
<dbReference type="InterPro" id="IPR003004">
    <property type="entry name" value="GspF/PilC"/>
</dbReference>